<name>A0A8S5TNN1_9CAUD</name>
<evidence type="ECO:0000313" key="1">
    <source>
        <dbReference type="EMBL" id="DAF64742.1"/>
    </source>
</evidence>
<protein>
    <submittedName>
        <fullName evidence="1">Pyocin activator protein PrtN</fullName>
    </submittedName>
</protein>
<proteinExistence type="predicted"/>
<dbReference type="EMBL" id="BK032866">
    <property type="protein sequence ID" value="DAF64742.1"/>
    <property type="molecule type" value="Genomic_DNA"/>
</dbReference>
<accession>A0A8S5TNN1</accession>
<sequence>MSLETAAHYADCSSNIIRKWIKLGLNLYKIDGTKRINKNELDKFIQSNIVI</sequence>
<reference evidence="1" key="1">
    <citation type="journal article" date="2021" name="Proc. Natl. Acad. Sci. U.S.A.">
        <title>A Catalog of Tens of Thousands of Viruses from Human Metagenomes Reveals Hidden Associations with Chronic Diseases.</title>
        <authorList>
            <person name="Tisza M.J."/>
            <person name="Buck C.B."/>
        </authorList>
    </citation>
    <scope>NUCLEOTIDE SEQUENCE</scope>
    <source>
        <strain evidence="1">Ct7dP4</strain>
    </source>
</reference>
<dbReference type="SUPFAM" id="SSF46955">
    <property type="entry name" value="Putative DNA-binding domain"/>
    <property type="match status" value="1"/>
</dbReference>
<organism evidence="1">
    <name type="scientific">Siphoviridae sp. ct7dP4</name>
    <dbReference type="NCBI Taxonomy" id="2827787"/>
    <lineage>
        <taxon>Viruses</taxon>
        <taxon>Duplodnaviria</taxon>
        <taxon>Heunggongvirae</taxon>
        <taxon>Uroviricota</taxon>
        <taxon>Caudoviricetes</taxon>
    </lineage>
</organism>
<dbReference type="InterPro" id="IPR009061">
    <property type="entry name" value="DNA-bd_dom_put_sf"/>
</dbReference>